<proteinExistence type="predicted"/>
<sequence length="211" mass="24557">MNYDIEAVYKKVWPKMQRPLDIGYVNFVVNQYRKGKVLDVGCGFGELLGALREFGFECYGTVASRYEVQECKRKGLGVKFHDASKKFPYPSGFFDLVLSFGSIEHIPGWGNALGEMHRVLKKGGSLIVETPNHSVFRKSEKYQETHDVIDTVHFKEFDFHELKREIEKRGFSGLKAHSKWFYYPSHYAFQMLDAFFPKKHLPYLFFSAIKD</sequence>
<accession>A0A8T4KXK5</accession>
<dbReference type="GO" id="GO:0032259">
    <property type="term" value="P:methylation"/>
    <property type="evidence" value="ECO:0007669"/>
    <property type="project" value="UniProtKB-KW"/>
</dbReference>
<dbReference type="EMBL" id="JAGVWB010000005">
    <property type="protein sequence ID" value="MBS3057919.1"/>
    <property type="molecule type" value="Genomic_DNA"/>
</dbReference>
<dbReference type="GO" id="GO:0008168">
    <property type="term" value="F:methyltransferase activity"/>
    <property type="evidence" value="ECO:0007669"/>
    <property type="project" value="UniProtKB-KW"/>
</dbReference>
<dbReference type="Pfam" id="PF13489">
    <property type="entry name" value="Methyltransf_23"/>
    <property type="match status" value="1"/>
</dbReference>
<name>A0A8T4KXK5_9ARCH</name>
<gene>
    <name evidence="1" type="ORF">J4478_00785</name>
</gene>
<evidence type="ECO:0000313" key="2">
    <source>
        <dbReference type="Proteomes" id="UP000680185"/>
    </source>
</evidence>
<organism evidence="1 2">
    <name type="scientific">Candidatus Iainarchaeum sp</name>
    <dbReference type="NCBI Taxonomy" id="3101447"/>
    <lineage>
        <taxon>Archaea</taxon>
        <taxon>Candidatus Iainarchaeota</taxon>
        <taxon>Candidatus Iainarchaeia</taxon>
        <taxon>Candidatus Iainarchaeales</taxon>
        <taxon>Candidatus Iainarchaeaceae</taxon>
        <taxon>Candidatus Iainarchaeum</taxon>
    </lineage>
</organism>
<reference evidence="1" key="2">
    <citation type="submission" date="2021-05" db="EMBL/GenBank/DDBJ databases">
        <title>Protein family content uncovers lineage relationships and bacterial pathway maintenance mechanisms in DPANN archaea.</title>
        <authorList>
            <person name="Castelle C.J."/>
            <person name="Meheust R."/>
            <person name="Jaffe A.L."/>
            <person name="Seitz K."/>
            <person name="Gong X."/>
            <person name="Baker B.J."/>
            <person name="Banfield J.F."/>
        </authorList>
    </citation>
    <scope>NUCLEOTIDE SEQUENCE</scope>
    <source>
        <strain evidence="1">RIFCSPLOWO2_01_FULL_43_13</strain>
    </source>
</reference>
<keyword evidence="1" id="KW-0489">Methyltransferase</keyword>
<dbReference type="CDD" id="cd02440">
    <property type="entry name" value="AdoMet_MTases"/>
    <property type="match status" value="1"/>
</dbReference>
<dbReference type="Proteomes" id="UP000680185">
    <property type="component" value="Unassembled WGS sequence"/>
</dbReference>
<dbReference type="SUPFAM" id="SSF53335">
    <property type="entry name" value="S-adenosyl-L-methionine-dependent methyltransferases"/>
    <property type="match status" value="1"/>
</dbReference>
<protein>
    <submittedName>
        <fullName evidence="1">Class I SAM-dependent methyltransferase</fullName>
    </submittedName>
</protein>
<dbReference type="Gene3D" id="3.40.50.150">
    <property type="entry name" value="Vaccinia Virus protein VP39"/>
    <property type="match status" value="1"/>
</dbReference>
<keyword evidence="1" id="KW-0808">Transferase</keyword>
<dbReference type="PANTHER" id="PTHR43861">
    <property type="entry name" value="TRANS-ACONITATE 2-METHYLTRANSFERASE-RELATED"/>
    <property type="match status" value="1"/>
</dbReference>
<evidence type="ECO:0000313" key="1">
    <source>
        <dbReference type="EMBL" id="MBS3057919.1"/>
    </source>
</evidence>
<comment type="caution">
    <text evidence="1">The sequence shown here is derived from an EMBL/GenBank/DDBJ whole genome shotgun (WGS) entry which is preliminary data.</text>
</comment>
<dbReference type="AlphaFoldDB" id="A0A8T4KXK5"/>
<reference evidence="1" key="1">
    <citation type="submission" date="2021-03" db="EMBL/GenBank/DDBJ databases">
        <authorList>
            <person name="Jaffe A."/>
        </authorList>
    </citation>
    <scope>NUCLEOTIDE SEQUENCE</scope>
    <source>
        <strain evidence="1">RIFCSPLOWO2_01_FULL_43_13</strain>
    </source>
</reference>
<dbReference type="InterPro" id="IPR029063">
    <property type="entry name" value="SAM-dependent_MTases_sf"/>
</dbReference>